<dbReference type="PATRIC" id="fig|451644.5.peg.3167"/>
<evidence type="ECO:0000313" key="1">
    <source>
        <dbReference type="EMBL" id="KMV17638.1"/>
    </source>
</evidence>
<dbReference type="OrthoDB" id="4775197at2"/>
<evidence type="ECO:0000313" key="2">
    <source>
        <dbReference type="Proteomes" id="UP000037594"/>
    </source>
</evidence>
<dbReference type="EMBL" id="LFOD01000012">
    <property type="protein sequence ID" value="KMV17638.1"/>
    <property type="molecule type" value="Genomic_DNA"/>
</dbReference>
<comment type="caution">
    <text evidence="1">The sequence shown here is derived from an EMBL/GenBank/DDBJ whole genome shotgun (WGS) entry which is preliminary data.</text>
</comment>
<accession>A0A0J8U7Y1</accession>
<name>A0A0J8U7Y1_9MYCO</name>
<proteinExistence type="predicted"/>
<dbReference type="Proteomes" id="UP000037594">
    <property type="component" value="Unassembled WGS sequence"/>
</dbReference>
<sequence length="118" mass="13336">MTTARRRRLRTSGKGSNRRLRWMLLWYGFTHPVTPIPPWRLGSEADNIRRRHFDALITRWRNEGKLACECCGRRGESVAYTGHVGTASLLCCECAFGVECLAGRCASRPKSESHRTGG</sequence>
<reference evidence="1 2" key="1">
    <citation type="submission" date="2015-06" db="EMBL/GenBank/DDBJ databases">
        <title>Genome sequence of Mycobacterium conceptionense strain MLE.</title>
        <authorList>
            <person name="Greninger A.L."/>
            <person name="Cunningham G."/>
            <person name="Chiu C.Y."/>
            <person name="Miller S."/>
        </authorList>
    </citation>
    <scope>NUCLEOTIDE SEQUENCE [LARGE SCALE GENOMIC DNA]</scope>
    <source>
        <strain evidence="1 2">MLE</strain>
    </source>
</reference>
<organism evidence="1 2">
    <name type="scientific">Mycolicibacterium conceptionense</name>
    <dbReference type="NCBI Taxonomy" id="451644"/>
    <lineage>
        <taxon>Bacteria</taxon>
        <taxon>Bacillati</taxon>
        <taxon>Actinomycetota</taxon>
        <taxon>Actinomycetes</taxon>
        <taxon>Mycobacteriales</taxon>
        <taxon>Mycobacteriaceae</taxon>
        <taxon>Mycolicibacterium</taxon>
    </lineage>
</organism>
<dbReference type="AlphaFoldDB" id="A0A0J8U7Y1"/>
<dbReference type="RefSeq" id="WP_048895990.1">
    <property type="nucleotide sequence ID" value="NZ_LFOD01000012.1"/>
</dbReference>
<protein>
    <submittedName>
        <fullName evidence="1">Uncharacterized protein</fullName>
    </submittedName>
</protein>
<gene>
    <name evidence="1" type="ORF">ACT17_15270</name>
</gene>